<keyword evidence="2" id="KW-1185">Reference proteome</keyword>
<comment type="caution">
    <text evidence="1">The sequence shown here is derived from an EMBL/GenBank/DDBJ whole genome shotgun (WGS) entry which is preliminary data.</text>
</comment>
<name>A0A419T6B0_9FIRM</name>
<accession>A0A419T6B0</accession>
<sequence>MFNDIVIVRGGGDVSTGVVHRLYKSGFRKILILEIDNPLVVRRKISFAQAIFDGEVIVEGIKAKKVNNLDEIYNTWNHSNIPIIVDKDAVILKKLKPNILVDAIMAKKNLGTNKNMAPITIAVGPGFCAGKDVDVVVESNRGHFLGRTIFDGYAQENTGKPGEIMGYSSERVLRAPCDGKIKNMFKIGDKVKKGEIVAKIDNKPVEAKISGVLRGIIMDGTKVKKGLKIGDIDPRGIKEYCFTISDKARSIGGGVLEAIFSMKIRKGDLNGK</sequence>
<evidence type="ECO:0000313" key="1">
    <source>
        <dbReference type="EMBL" id="RKD32943.1"/>
    </source>
</evidence>
<dbReference type="InterPro" id="IPR017695">
    <property type="entry name" value="Se-dep_Mo_hydrolase_YqeB"/>
</dbReference>
<proteinExistence type="predicted"/>
<dbReference type="RefSeq" id="WP_120168105.1">
    <property type="nucleotide sequence ID" value="NZ_MCIB01000008.1"/>
</dbReference>
<evidence type="ECO:0000313" key="2">
    <source>
        <dbReference type="Proteomes" id="UP000284177"/>
    </source>
</evidence>
<dbReference type="Proteomes" id="UP000284177">
    <property type="component" value="Unassembled WGS sequence"/>
</dbReference>
<reference evidence="1 2" key="1">
    <citation type="submission" date="2016-08" db="EMBL/GenBank/DDBJ databases">
        <title>Novel Firmicutes and Novel Genomes.</title>
        <authorList>
            <person name="Poppleton D.I."/>
            <person name="Gribaldo S."/>
        </authorList>
    </citation>
    <scope>NUCLEOTIDE SEQUENCE [LARGE SCALE GENOMIC DNA]</scope>
    <source>
        <strain evidence="1 2">CTT3</strain>
    </source>
</reference>
<protein>
    <submittedName>
        <fullName evidence="1">Molybdenum hydroxylase</fullName>
    </submittedName>
</protein>
<dbReference type="EMBL" id="MCIB01000008">
    <property type="protein sequence ID" value="RKD32943.1"/>
    <property type="molecule type" value="Genomic_DNA"/>
</dbReference>
<gene>
    <name evidence="1" type="ORF">BET03_10025</name>
</gene>
<dbReference type="Gene3D" id="3.40.630.10">
    <property type="entry name" value="Zn peptidases"/>
    <property type="match status" value="1"/>
</dbReference>
<dbReference type="NCBIfam" id="TIGR03309">
    <property type="entry name" value="matur_yqeB"/>
    <property type="match status" value="1"/>
</dbReference>
<organism evidence="1 2">
    <name type="scientific">Thermohalobacter berrensis</name>
    <dbReference type="NCBI Taxonomy" id="99594"/>
    <lineage>
        <taxon>Bacteria</taxon>
        <taxon>Bacillati</taxon>
        <taxon>Bacillota</taxon>
        <taxon>Tissierellia</taxon>
        <taxon>Tissierellales</taxon>
        <taxon>Thermohalobacteraceae</taxon>
        <taxon>Thermohalobacter</taxon>
    </lineage>
</organism>
<dbReference type="OrthoDB" id="9815497at2"/>
<dbReference type="AlphaFoldDB" id="A0A419T6B0"/>